<dbReference type="GO" id="GO:0005886">
    <property type="term" value="C:plasma membrane"/>
    <property type="evidence" value="ECO:0007669"/>
    <property type="project" value="UniProtKB-SubCell"/>
</dbReference>
<proteinExistence type="predicted"/>
<dbReference type="PROSITE" id="PS50893">
    <property type="entry name" value="ABC_TRANSPORTER_2"/>
    <property type="match status" value="1"/>
</dbReference>
<evidence type="ECO:0000256" key="4">
    <source>
        <dbReference type="ARBA" id="ARBA00022741"/>
    </source>
</evidence>
<dbReference type="InterPro" id="IPR050835">
    <property type="entry name" value="ABC_transporter_sub-D"/>
</dbReference>
<dbReference type="SMART" id="SM00382">
    <property type="entry name" value="AAA"/>
    <property type="match status" value="1"/>
</dbReference>
<dbReference type="EMBL" id="CP001291">
    <property type="protein sequence ID" value="ACK73644.1"/>
    <property type="molecule type" value="Genomic_DNA"/>
</dbReference>
<keyword evidence="12" id="KW-1185">Reference proteome</keyword>
<dbReference type="PROSITE" id="PS50929">
    <property type="entry name" value="ABC_TM1F"/>
    <property type="match status" value="1"/>
</dbReference>
<sequence>MKRFNLKFFKRFWAIARLYWWGEEKRGAIALLALLGVLLVFYTQLSVSLNTQQGDIFSALASKNEDRFWQTVTNFLLILIIYVPLFAGFNFCQEKLGLYWRRGLTNRFLNQYFSDRSYYDLSHSNSNIDNPDQRISEDIRSFTGSSLNFFLLIIQSIFTIVAFSVVLWKISQLLVGFLIIYGLVGTLITTGVFGQTLIKINFDQLKKEADFRFGLVRIRENAESIAFYGGETRENNQLKQFFNRVFENYNRLIIWETLYLGMFQNIYEFVPYILPAVIVAPSVLSGEFEVGTVREAQGAFLRIFMSINIIISRFEQLTSFAAGVDRLYTFHEYLERTKTEEKRDKKHHPTIDTREAHGLAIEHLTLQTPNYQRILFEDLSVSLESGQGLLVMGASGCGKSSLLRAIAGLWKSGTGAIYRPKLNEILFLPQRPYMILGTLREQLLYPNVDVEFSDQKLQKVLEMVNLGNLAERFGGFDVQKDWSEVLSLGEQQRMAFARLLITRPQYAILDEATSALDINNEKNLYQHLRETKTTVISVGHRPSLSQYHQLILEFLEGNRWQLKRTDN</sequence>
<keyword evidence="7 8" id="KW-0472">Membrane</keyword>
<dbReference type="InterPro" id="IPR017871">
    <property type="entry name" value="ABC_transporter-like_CS"/>
</dbReference>
<dbReference type="Pfam" id="PF06472">
    <property type="entry name" value="ABC_membrane_2"/>
    <property type="match status" value="1"/>
</dbReference>
<evidence type="ECO:0000256" key="7">
    <source>
        <dbReference type="ARBA" id="ARBA00023136"/>
    </source>
</evidence>
<dbReference type="InterPro" id="IPR003439">
    <property type="entry name" value="ABC_transporter-like_ATP-bd"/>
</dbReference>
<dbReference type="PANTHER" id="PTHR11384:SF59">
    <property type="entry name" value="LYSOSOMAL COBALAMIN TRANSPORTER ABCD4"/>
    <property type="match status" value="1"/>
</dbReference>
<dbReference type="InterPro" id="IPR027417">
    <property type="entry name" value="P-loop_NTPase"/>
</dbReference>
<dbReference type="InterPro" id="IPR011527">
    <property type="entry name" value="ABC1_TM_dom"/>
</dbReference>
<dbReference type="GO" id="GO:0016887">
    <property type="term" value="F:ATP hydrolysis activity"/>
    <property type="evidence" value="ECO:0007669"/>
    <property type="project" value="InterPro"/>
</dbReference>
<dbReference type="PROSITE" id="PS00211">
    <property type="entry name" value="ABC_TRANSPORTER_1"/>
    <property type="match status" value="1"/>
</dbReference>
<evidence type="ECO:0000256" key="2">
    <source>
        <dbReference type="ARBA" id="ARBA00022448"/>
    </source>
</evidence>
<feature type="domain" description="ABC transmembrane type-1" evidence="10">
    <location>
        <begin position="28"/>
        <end position="319"/>
    </location>
</feature>
<dbReference type="AlphaFoldDB" id="B7KJG7"/>
<name>B7KJG7_GLOC7</name>
<evidence type="ECO:0000256" key="1">
    <source>
        <dbReference type="ARBA" id="ARBA00004651"/>
    </source>
</evidence>
<keyword evidence="6 8" id="KW-1133">Transmembrane helix</keyword>
<dbReference type="SUPFAM" id="SSF52540">
    <property type="entry name" value="P-loop containing nucleoside triphosphate hydrolases"/>
    <property type="match status" value="1"/>
</dbReference>
<evidence type="ECO:0000256" key="8">
    <source>
        <dbReference type="SAM" id="Phobius"/>
    </source>
</evidence>
<keyword evidence="5" id="KW-0067">ATP-binding</keyword>
<keyword evidence="3 8" id="KW-0812">Transmembrane</keyword>
<dbReference type="GO" id="GO:0005524">
    <property type="term" value="F:ATP binding"/>
    <property type="evidence" value="ECO:0007669"/>
    <property type="project" value="UniProtKB-KW"/>
</dbReference>
<feature type="transmembrane region" description="Helical" evidence="8">
    <location>
        <begin position="72"/>
        <end position="92"/>
    </location>
</feature>
<comment type="subcellular location">
    <subcellularLocation>
        <location evidence="1">Cell membrane</location>
        <topology evidence="1">Multi-pass membrane protein</topology>
    </subcellularLocation>
</comment>
<dbReference type="RefSeq" id="WP_015957220.1">
    <property type="nucleotide sequence ID" value="NC_011729.1"/>
</dbReference>
<feature type="domain" description="ABC transporter" evidence="9">
    <location>
        <begin position="359"/>
        <end position="565"/>
    </location>
</feature>
<dbReference type="Gene3D" id="3.40.50.300">
    <property type="entry name" value="P-loop containing nucleotide triphosphate hydrolases"/>
    <property type="match status" value="1"/>
</dbReference>
<evidence type="ECO:0000256" key="3">
    <source>
        <dbReference type="ARBA" id="ARBA00022692"/>
    </source>
</evidence>
<dbReference type="CDD" id="cd03223">
    <property type="entry name" value="ABCD_peroxisomal_ALDP"/>
    <property type="match status" value="1"/>
</dbReference>
<dbReference type="Gene3D" id="1.20.1560.10">
    <property type="entry name" value="ABC transporter type 1, transmembrane domain"/>
    <property type="match status" value="1"/>
</dbReference>
<protein>
    <submittedName>
        <fullName evidence="11">ABC transporter domain protein</fullName>
    </submittedName>
</protein>
<dbReference type="InterPro" id="IPR036640">
    <property type="entry name" value="ABC1_TM_sf"/>
</dbReference>
<dbReference type="GO" id="GO:0140359">
    <property type="term" value="F:ABC-type transporter activity"/>
    <property type="evidence" value="ECO:0007669"/>
    <property type="project" value="InterPro"/>
</dbReference>
<evidence type="ECO:0000259" key="9">
    <source>
        <dbReference type="PROSITE" id="PS50893"/>
    </source>
</evidence>
<accession>B7KJG7</accession>
<organism evidence="11 12">
    <name type="scientific">Gloeothece citriformis (strain PCC 7424)</name>
    <name type="common">Cyanothece sp. (strain PCC 7424)</name>
    <dbReference type="NCBI Taxonomy" id="65393"/>
    <lineage>
        <taxon>Bacteria</taxon>
        <taxon>Bacillati</taxon>
        <taxon>Cyanobacteriota</taxon>
        <taxon>Cyanophyceae</taxon>
        <taxon>Oscillatoriophycideae</taxon>
        <taxon>Chroococcales</taxon>
        <taxon>Aphanothecaceae</taxon>
        <taxon>Gloeothece</taxon>
        <taxon>Gloeothece citriformis</taxon>
    </lineage>
</organism>
<dbReference type="SUPFAM" id="SSF90123">
    <property type="entry name" value="ABC transporter transmembrane region"/>
    <property type="match status" value="1"/>
</dbReference>
<evidence type="ECO:0000313" key="12">
    <source>
        <dbReference type="Proteomes" id="UP000002384"/>
    </source>
</evidence>
<keyword evidence="4" id="KW-0547">Nucleotide-binding</keyword>
<dbReference type="Pfam" id="PF00005">
    <property type="entry name" value="ABC_tran"/>
    <property type="match status" value="1"/>
</dbReference>
<feature type="transmembrane region" description="Helical" evidence="8">
    <location>
        <begin position="174"/>
        <end position="198"/>
    </location>
</feature>
<dbReference type="InterPro" id="IPR003593">
    <property type="entry name" value="AAA+_ATPase"/>
</dbReference>
<evidence type="ECO:0000313" key="11">
    <source>
        <dbReference type="EMBL" id="ACK73644.1"/>
    </source>
</evidence>
<dbReference type="STRING" id="65393.PCC7424_5296"/>
<evidence type="ECO:0000256" key="6">
    <source>
        <dbReference type="ARBA" id="ARBA00022989"/>
    </source>
</evidence>
<keyword evidence="2" id="KW-0813">Transport</keyword>
<dbReference type="PANTHER" id="PTHR11384">
    <property type="entry name" value="ATP-BINDING CASSETTE, SUB-FAMILY D MEMBER"/>
    <property type="match status" value="1"/>
</dbReference>
<gene>
    <name evidence="11" type="ordered locus">PCC7424_5296</name>
</gene>
<feature type="transmembrane region" description="Helical" evidence="8">
    <location>
        <begin position="149"/>
        <end position="168"/>
    </location>
</feature>
<dbReference type="Proteomes" id="UP000002384">
    <property type="component" value="Chromosome"/>
</dbReference>
<dbReference type="OrthoDB" id="9810134at2"/>
<dbReference type="KEGG" id="cyc:PCC7424_5296"/>
<evidence type="ECO:0000259" key="10">
    <source>
        <dbReference type="PROSITE" id="PS50929"/>
    </source>
</evidence>
<dbReference type="eggNOG" id="COG4178">
    <property type="taxonomic scope" value="Bacteria"/>
</dbReference>
<reference evidence="12" key="1">
    <citation type="journal article" date="2011" name="MBio">
        <title>Novel metabolic attributes of the genus Cyanothece, comprising a group of unicellular nitrogen-fixing Cyanobacteria.</title>
        <authorList>
            <person name="Bandyopadhyay A."/>
            <person name="Elvitigala T."/>
            <person name="Welsh E."/>
            <person name="Stockel J."/>
            <person name="Liberton M."/>
            <person name="Min H."/>
            <person name="Sherman L.A."/>
            <person name="Pakrasi H.B."/>
        </authorList>
    </citation>
    <scope>NUCLEOTIDE SEQUENCE [LARGE SCALE GENOMIC DNA]</scope>
    <source>
        <strain evidence="12">PCC 7424</strain>
    </source>
</reference>
<evidence type="ECO:0000256" key="5">
    <source>
        <dbReference type="ARBA" id="ARBA00022840"/>
    </source>
</evidence>
<dbReference type="HOGENOM" id="CLU_007587_6_0_3"/>